<evidence type="ECO:0000313" key="2">
    <source>
        <dbReference type="EMBL" id="MFC4639402.1"/>
    </source>
</evidence>
<dbReference type="RefSeq" id="WP_380062392.1">
    <property type="nucleotide sequence ID" value="NZ_JBHSEI010000010.1"/>
</dbReference>
<reference evidence="3" key="1">
    <citation type="journal article" date="2019" name="Int. J. Syst. Evol. Microbiol.">
        <title>The Global Catalogue of Microorganisms (GCM) 10K type strain sequencing project: providing services to taxonomists for standard genome sequencing and annotation.</title>
        <authorList>
            <consortium name="The Broad Institute Genomics Platform"/>
            <consortium name="The Broad Institute Genome Sequencing Center for Infectious Disease"/>
            <person name="Wu L."/>
            <person name="Ma J."/>
        </authorList>
    </citation>
    <scope>NUCLEOTIDE SEQUENCE [LARGE SCALE GENOMIC DNA]</scope>
    <source>
        <strain evidence="3">CCUG 55995</strain>
    </source>
</reference>
<evidence type="ECO:0000256" key="1">
    <source>
        <dbReference type="SAM" id="Phobius"/>
    </source>
</evidence>
<keyword evidence="1" id="KW-0812">Transmembrane</keyword>
<evidence type="ECO:0000313" key="3">
    <source>
        <dbReference type="Proteomes" id="UP001595952"/>
    </source>
</evidence>
<dbReference type="Pfam" id="PF13160">
    <property type="entry name" value="DUF3995"/>
    <property type="match status" value="1"/>
</dbReference>
<feature type="transmembrane region" description="Helical" evidence="1">
    <location>
        <begin position="84"/>
        <end position="104"/>
    </location>
</feature>
<dbReference type="EMBL" id="JBHSEI010000010">
    <property type="protein sequence ID" value="MFC4639402.1"/>
    <property type="molecule type" value="Genomic_DNA"/>
</dbReference>
<proteinExistence type="predicted"/>
<dbReference type="InterPro" id="IPR025058">
    <property type="entry name" value="DUF3995"/>
</dbReference>
<feature type="transmembrane region" description="Helical" evidence="1">
    <location>
        <begin position="49"/>
        <end position="72"/>
    </location>
</feature>
<accession>A0ABV9IBI2</accession>
<feature type="transmembrane region" description="Helical" evidence="1">
    <location>
        <begin position="116"/>
        <end position="137"/>
    </location>
</feature>
<protein>
    <submittedName>
        <fullName evidence="2">DUF3995 domain-containing protein</fullName>
    </submittedName>
</protein>
<gene>
    <name evidence="2" type="ORF">ACFO0D_13755</name>
</gene>
<keyword evidence="1" id="KW-1133">Transmembrane helix</keyword>
<sequence length="138" mass="14619">MESLFWLVGLVLMGLALLHVAWGLGVVWPGRNPQDLAGKVVGSTEVGRMPLSFACFAVAAGLSGAAVSLALLPHLGDGWPLLRVMGFAVAAVFLLRGLLGYILPRLTRTGLPFDRLNRLIYSPLCLALAGLTLLALWG</sequence>
<comment type="caution">
    <text evidence="2">The sequence shown here is derived from an EMBL/GenBank/DDBJ whole genome shotgun (WGS) entry which is preliminary data.</text>
</comment>
<name>A0ABV9IBI2_9DEIO</name>
<keyword evidence="3" id="KW-1185">Reference proteome</keyword>
<dbReference type="Proteomes" id="UP001595952">
    <property type="component" value="Unassembled WGS sequence"/>
</dbReference>
<keyword evidence="1" id="KW-0472">Membrane</keyword>
<feature type="transmembrane region" description="Helical" evidence="1">
    <location>
        <begin position="6"/>
        <end position="28"/>
    </location>
</feature>
<organism evidence="2 3">
    <name type="scientific">Deinococcus hohokamensis</name>
    <dbReference type="NCBI Taxonomy" id="309883"/>
    <lineage>
        <taxon>Bacteria</taxon>
        <taxon>Thermotogati</taxon>
        <taxon>Deinococcota</taxon>
        <taxon>Deinococci</taxon>
        <taxon>Deinococcales</taxon>
        <taxon>Deinococcaceae</taxon>
        <taxon>Deinococcus</taxon>
    </lineage>
</organism>